<dbReference type="Proteomes" id="UP000591537">
    <property type="component" value="Unassembled WGS sequence"/>
</dbReference>
<evidence type="ECO:0000313" key="2">
    <source>
        <dbReference type="Proteomes" id="UP000591537"/>
    </source>
</evidence>
<sequence length="65" mass="7234">MFVPFFNWTGTVSSRRAPGADLPHCRAGPQNFDALTGKGLRDRAYTWTASSYLLLAEAHAHREGR</sequence>
<reference evidence="1 2" key="1">
    <citation type="submission" date="2020-08" db="EMBL/GenBank/DDBJ databases">
        <title>Genomic Encyclopedia of Type Strains, Phase IV (KMG-IV): sequencing the most valuable type-strain genomes for metagenomic binning, comparative biology and taxonomic classification.</title>
        <authorList>
            <person name="Goeker M."/>
        </authorList>
    </citation>
    <scope>NUCLEOTIDE SEQUENCE [LARGE SCALE GENOMIC DNA]</scope>
    <source>
        <strain evidence="1 2">DSM 43350</strain>
    </source>
</reference>
<name>A0A7W9TEP0_9ACTN</name>
<evidence type="ECO:0000313" key="1">
    <source>
        <dbReference type="EMBL" id="MBB6079320.1"/>
    </source>
</evidence>
<protein>
    <submittedName>
        <fullName evidence="1">Uncharacterized protein</fullName>
    </submittedName>
</protein>
<keyword evidence="2" id="KW-1185">Reference proteome</keyword>
<organism evidence="1 2">
    <name type="scientific">Streptomyces paradoxus</name>
    <dbReference type="NCBI Taxonomy" id="66375"/>
    <lineage>
        <taxon>Bacteria</taxon>
        <taxon>Bacillati</taxon>
        <taxon>Actinomycetota</taxon>
        <taxon>Actinomycetes</taxon>
        <taxon>Kitasatosporales</taxon>
        <taxon>Streptomycetaceae</taxon>
        <taxon>Streptomyces</taxon>
    </lineage>
</organism>
<dbReference type="AlphaFoldDB" id="A0A7W9TEP0"/>
<gene>
    <name evidence="1" type="ORF">HNR57_005263</name>
</gene>
<accession>A0A7W9TEP0</accession>
<dbReference type="RefSeq" id="WP_184563776.1">
    <property type="nucleotide sequence ID" value="NZ_BAAARS010000009.1"/>
</dbReference>
<proteinExistence type="predicted"/>
<comment type="caution">
    <text evidence="1">The sequence shown here is derived from an EMBL/GenBank/DDBJ whole genome shotgun (WGS) entry which is preliminary data.</text>
</comment>
<dbReference type="EMBL" id="JACHGV010000008">
    <property type="protein sequence ID" value="MBB6079320.1"/>
    <property type="molecule type" value="Genomic_DNA"/>
</dbReference>